<evidence type="ECO:0000313" key="1">
    <source>
        <dbReference type="EMBL" id="CRL00112.1"/>
    </source>
</evidence>
<evidence type="ECO:0000313" key="2">
    <source>
        <dbReference type="Proteomes" id="UP000183832"/>
    </source>
</evidence>
<gene>
    <name evidence="1" type="ORF">CLUMA_CG013393</name>
</gene>
<name>A0A1J1IIU2_9DIPT</name>
<proteinExistence type="predicted"/>
<keyword evidence="2" id="KW-1185">Reference proteome</keyword>
<dbReference type="AlphaFoldDB" id="A0A1J1IIU2"/>
<accession>A0A1J1IIU2</accession>
<organism evidence="1 2">
    <name type="scientific">Clunio marinus</name>
    <dbReference type="NCBI Taxonomy" id="568069"/>
    <lineage>
        <taxon>Eukaryota</taxon>
        <taxon>Metazoa</taxon>
        <taxon>Ecdysozoa</taxon>
        <taxon>Arthropoda</taxon>
        <taxon>Hexapoda</taxon>
        <taxon>Insecta</taxon>
        <taxon>Pterygota</taxon>
        <taxon>Neoptera</taxon>
        <taxon>Endopterygota</taxon>
        <taxon>Diptera</taxon>
        <taxon>Nematocera</taxon>
        <taxon>Chironomoidea</taxon>
        <taxon>Chironomidae</taxon>
        <taxon>Clunio</taxon>
    </lineage>
</organism>
<reference evidence="1 2" key="1">
    <citation type="submission" date="2015-04" db="EMBL/GenBank/DDBJ databases">
        <authorList>
            <person name="Syromyatnikov M.Y."/>
            <person name="Popov V.N."/>
        </authorList>
    </citation>
    <scope>NUCLEOTIDE SEQUENCE [LARGE SCALE GENOMIC DNA]</scope>
</reference>
<dbReference type="EMBL" id="CVRI01000054">
    <property type="protein sequence ID" value="CRL00112.1"/>
    <property type="molecule type" value="Genomic_DNA"/>
</dbReference>
<protein>
    <submittedName>
        <fullName evidence="1">CLUMA_CG013393, isoform A</fullName>
    </submittedName>
</protein>
<dbReference type="Proteomes" id="UP000183832">
    <property type="component" value="Unassembled WGS sequence"/>
</dbReference>
<sequence length="112" mass="12901">MRKEHNGNISAYSGDFWGLGGSDFKMKYPEQKILSGIALFGESQKYIINFLRNAFHSAFQRKTKSYFFGICSESEKVSLRLTKNINKKDIIDSKKKGIQVVVCRCRNIPNER</sequence>